<feature type="compositionally biased region" description="Basic and acidic residues" evidence="1">
    <location>
        <begin position="263"/>
        <end position="272"/>
    </location>
</feature>
<dbReference type="PANTHER" id="PTHR47871">
    <property type="entry name" value="NAC DOMAIN-CONTAINING PROTEIN 8"/>
    <property type="match status" value="1"/>
</dbReference>
<name>A0A7S1T0Z5_9CHLO</name>
<reference evidence="2" key="1">
    <citation type="submission" date="2021-01" db="EMBL/GenBank/DDBJ databases">
        <authorList>
            <person name="Corre E."/>
            <person name="Pelletier E."/>
            <person name="Niang G."/>
            <person name="Scheremetjew M."/>
            <person name="Finn R."/>
            <person name="Kale V."/>
            <person name="Holt S."/>
            <person name="Cochrane G."/>
            <person name="Meng A."/>
            <person name="Brown T."/>
            <person name="Cohen L."/>
        </authorList>
    </citation>
    <scope>NUCLEOTIDE SEQUENCE</scope>
    <source>
        <strain evidence="2">PLY429</strain>
    </source>
</reference>
<dbReference type="AlphaFoldDB" id="A0A7S1T0Z5"/>
<accession>A0A7S1T0Z5</accession>
<proteinExistence type="predicted"/>
<protein>
    <submittedName>
        <fullName evidence="2">Uncharacterized protein</fullName>
    </submittedName>
</protein>
<organism evidence="2">
    <name type="scientific">Tetraselmis chuii</name>
    <dbReference type="NCBI Taxonomy" id="63592"/>
    <lineage>
        <taxon>Eukaryota</taxon>
        <taxon>Viridiplantae</taxon>
        <taxon>Chlorophyta</taxon>
        <taxon>core chlorophytes</taxon>
        <taxon>Chlorodendrophyceae</taxon>
        <taxon>Chlorodendrales</taxon>
        <taxon>Chlorodendraceae</taxon>
        <taxon>Tetraselmis</taxon>
    </lineage>
</organism>
<sequence>MEWKRQQGPVTLAQALHEDAPGLVPELQTAGLLNDMPLLDVELSEAEGYGLLHTMLREVCDAVPARARSAAPVLSNPLLDAAKKSKRYCTEALKCLIERVHAYEQTSASSGSAPPVKWGWCRELQSFIFVFEAANRIVLERPEYGMATYFFEMEQPLSANEQMKRMIACMSVPGISRLDLIANKEVLKEAVISCGMKETLEGYGWAMDCGLGTLLNFSERVFHDHLMNADDWKDKIARHIAQGAMMGRVERTYKAPIVGGEGRAMEGEEEGRGVGGRGPPPSPALQERATVKLEESPPVAVAVPILVKEEEAQHERMDELL</sequence>
<feature type="region of interest" description="Disordered" evidence="1">
    <location>
        <begin position="261"/>
        <end position="295"/>
    </location>
</feature>
<dbReference type="PANTHER" id="PTHR47871:SF2">
    <property type="entry name" value="OS03G0221300 PROTEIN"/>
    <property type="match status" value="1"/>
</dbReference>
<evidence type="ECO:0000313" key="2">
    <source>
        <dbReference type="EMBL" id="CAD9215082.1"/>
    </source>
</evidence>
<dbReference type="EMBL" id="HBGG01033092">
    <property type="protein sequence ID" value="CAD9215082.1"/>
    <property type="molecule type" value="Transcribed_RNA"/>
</dbReference>
<gene>
    <name evidence="2" type="ORF">TCHU04912_LOCUS17322</name>
</gene>
<evidence type="ECO:0000256" key="1">
    <source>
        <dbReference type="SAM" id="MobiDB-lite"/>
    </source>
</evidence>